<keyword evidence="3" id="KW-1185">Reference proteome</keyword>
<dbReference type="EMBL" id="BAABIM010000005">
    <property type="protein sequence ID" value="GAA4698143.1"/>
    <property type="molecule type" value="Genomic_DNA"/>
</dbReference>
<dbReference type="InterPro" id="IPR009061">
    <property type="entry name" value="DNA-bd_dom_put_sf"/>
</dbReference>
<dbReference type="InterPro" id="IPR041657">
    <property type="entry name" value="HTH_17"/>
</dbReference>
<reference evidence="3" key="1">
    <citation type="journal article" date="2019" name="Int. J. Syst. Evol. Microbiol.">
        <title>The Global Catalogue of Microorganisms (GCM) 10K type strain sequencing project: providing services to taxonomists for standard genome sequencing and annotation.</title>
        <authorList>
            <consortium name="The Broad Institute Genomics Platform"/>
            <consortium name="The Broad Institute Genome Sequencing Center for Infectious Disease"/>
            <person name="Wu L."/>
            <person name="Ma J."/>
        </authorList>
    </citation>
    <scope>NUCLEOTIDE SEQUENCE [LARGE SCALE GENOMIC DNA]</scope>
    <source>
        <strain evidence="3">JCM 18127</strain>
    </source>
</reference>
<protein>
    <recommendedName>
        <fullName evidence="1">Helix-turn-helix domain-containing protein</fullName>
    </recommendedName>
</protein>
<comment type="caution">
    <text evidence="2">The sequence shown here is derived from an EMBL/GenBank/DDBJ whole genome shotgun (WGS) entry which is preliminary data.</text>
</comment>
<evidence type="ECO:0000313" key="3">
    <source>
        <dbReference type="Proteomes" id="UP001500621"/>
    </source>
</evidence>
<sequence>MSTADPALLLQQLVDHATTDLRRQVAELADRVAVLERAGSAPPLTHAGRLIFTVRQGAELAGVHPDTLRKALERGDLEGSQRSPRGRWGIRREHLEAWIEAAH</sequence>
<accession>A0ABP8X0P1</accession>
<evidence type="ECO:0000313" key="2">
    <source>
        <dbReference type="EMBL" id="GAA4698143.1"/>
    </source>
</evidence>
<dbReference type="RefSeq" id="WP_345271749.1">
    <property type="nucleotide sequence ID" value="NZ_BAABIM010000005.1"/>
</dbReference>
<gene>
    <name evidence="2" type="ORF">GCM10023226_40830</name>
</gene>
<name>A0ABP8X0P1_9ACTN</name>
<dbReference type="Pfam" id="PF12728">
    <property type="entry name" value="HTH_17"/>
    <property type="match status" value="1"/>
</dbReference>
<proteinExistence type="predicted"/>
<dbReference type="Proteomes" id="UP001500621">
    <property type="component" value="Unassembled WGS sequence"/>
</dbReference>
<dbReference type="SUPFAM" id="SSF46955">
    <property type="entry name" value="Putative DNA-binding domain"/>
    <property type="match status" value="1"/>
</dbReference>
<organism evidence="2 3">
    <name type="scientific">Nocardioides nanhaiensis</name>
    <dbReference type="NCBI Taxonomy" id="1476871"/>
    <lineage>
        <taxon>Bacteria</taxon>
        <taxon>Bacillati</taxon>
        <taxon>Actinomycetota</taxon>
        <taxon>Actinomycetes</taxon>
        <taxon>Propionibacteriales</taxon>
        <taxon>Nocardioidaceae</taxon>
        <taxon>Nocardioides</taxon>
    </lineage>
</organism>
<feature type="domain" description="Helix-turn-helix" evidence="1">
    <location>
        <begin position="52"/>
        <end position="101"/>
    </location>
</feature>
<evidence type="ECO:0000259" key="1">
    <source>
        <dbReference type="Pfam" id="PF12728"/>
    </source>
</evidence>